<keyword evidence="6" id="KW-0808">Transferase</keyword>
<dbReference type="STRING" id="157072.A0A024UX21"/>
<accession>A0A024UX21</accession>
<comment type="pathway">
    <text evidence="3">Protein modification; protein glycosylation.</text>
</comment>
<evidence type="ECO:0000256" key="10">
    <source>
        <dbReference type="ARBA" id="ARBA00022824"/>
    </source>
</evidence>
<evidence type="ECO:0000256" key="5">
    <source>
        <dbReference type="ARBA" id="ARBA00012839"/>
    </source>
</evidence>
<dbReference type="GO" id="GO:0005783">
    <property type="term" value="C:endoplasmic reticulum"/>
    <property type="evidence" value="ECO:0007669"/>
    <property type="project" value="UniProtKB-SubCell"/>
</dbReference>
<dbReference type="VEuPathDB" id="FungiDB:H310_00776"/>
<proteinExistence type="inferred from homology"/>
<dbReference type="Pfam" id="PF08409">
    <property type="entry name" value="TMTC_DUF1736"/>
    <property type="match status" value="1"/>
</dbReference>
<dbReference type="EMBL" id="KI913952">
    <property type="protein sequence ID" value="ETW10482.1"/>
    <property type="molecule type" value="Genomic_DNA"/>
</dbReference>
<evidence type="ECO:0000256" key="4">
    <source>
        <dbReference type="ARBA" id="ARBA00007882"/>
    </source>
</evidence>
<evidence type="ECO:0000256" key="6">
    <source>
        <dbReference type="ARBA" id="ARBA00022679"/>
    </source>
</evidence>
<dbReference type="GeneID" id="20077826"/>
<evidence type="ECO:0000256" key="1">
    <source>
        <dbReference type="ARBA" id="ARBA00004141"/>
    </source>
</evidence>
<dbReference type="InterPro" id="IPR011990">
    <property type="entry name" value="TPR-like_helical_dom_sf"/>
</dbReference>
<keyword evidence="8" id="KW-0677">Repeat</keyword>
<comment type="subcellular location">
    <subcellularLocation>
        <location evidence="2">Endoplasmic reticulum</location>
    </subcellularLocation>
    <subcellularLocation>
        <location evidence="1">Membrane</location>
        <topology evidence="1">Multi-pass membrane protein</topology>
    </subcellularLocation>
</comment>
<evidence type="ECO:0000313" key="16">
    <source>
        <dbReference type="EMBL" id="ETW10482.1"/>
    </source>
</evidence>
<dbReference type="InterPro" id="IPR013618">
    <property type="entry name" value="TMTC_DUF1736"/>
</dbReference>
<gene>
    <name evidence="16" type="ORF">H310_00776</name>
</gene>
<comment type="similarity">
    <text evidence="4">Belongs to the TMTC family.</text>
</comment>
<evidence type="ECO:0000256" key="8">
    <source>
        <dbReference type="ARBA" id="ARBA00022737"/>
    </source>
</evidence>
<keyword evidence="9 13" id="KW-0802">TPR repeat</keyword>
<dbReference type="GO" id="GO:0004169">
    <property type="term" value="F:dolichyl-phosphate-mannose-protein mannosyltransferase activity"/>
    <property type="evidence" value="ECO:0007669"/>
    <property type="project" value="UniProtKB-EC"/>
</dbReference>
<dbReference type="PANTHER" id="PTHR44227">
    <property type="match status" value="1"/>
</dbReference>
<evidence type="ECO:0000256" key="12">
    <source>
        <dbReference type="ARBA" id="ARBA00023136"/>
    </source>
</evidence>
<evidence type="ECO:0000256" key="7">
    <source>
        <dbReference type="ARBA" id="ARBA00022692"/>
    </source>
</evidence>
<dbReference type="PROSITE" id="PS50005">
    <property type="entry name" value="TPR"/>
    <property type="match status" value="1"/>
</dbReference>
<dbReference type="SMART" id="SM00028">
    <property type="entry name" value="TPR"/>
    <property type="match status" value="3"/>
</dbReference>
<protein>
    <recommendedName>
        <fullName evidence="5">dolichyl-phosphate-mannose--protein mannosyltransferase</fullName>
        <ecNumber evidence="5">2.4.1.109</ecNumber>
    </recommendedName>
</protein>
<organism evidence="16">
    <name type="scientific">Aphanomyces invadans</name>
    <dbReference type="NCBI Taxonomy" id="157072"/>
    <lineage>
        <taxon>Eukaryota</taxon>
        <taxon>Sar</taxon>
        <taxon>Stramenopiles</taxon>
        <taxon>Oomycota</taxon>
        <taxon>Saprolegniomycetes</taxon>
        <taxon>Saprolegniales</taxon>
        <taxon>Verrucalvaceae</taxon>
        <taxon>Aphanomyces</taxon>
    </lineage>
</organism>
<evidence type="ECO:0000256" key="14">
    <source>
        <dbReference type="SAM" id="Phobius"/>
    </source>
</evidence>
<feature type="transmembrane region" description="Helical" evidence="14">
    <location>
        <begin position="360"/>
        <end position="378"/>
    </location>
</feature>
<feature type="transmembrane region" description="Helical" evidence="14">
    <location>
        <begin position="216"/>
        <end position="236"/>
    </location>
</feature>
<dbReference type="EC" id="2.4.1.109" evidence="5"/>
<reference evidence="16" key="1">
    <citation type="submission" date="2013-12" db="EMBL/GenBank/DDBJ databases">
        <title>The Genome Sequence of Aphanomyces invadans NJM9701.</title>
        <authorList>
            <consortium name="The Broad Institute Genomics Platform"/>
            <person name="Russ C."/>
            <person name="Tyler B."/>
            <person name="van West P."/>
            <person name="Dieguez-Uribeondo J."/>
            <person name="Young S.K."/>
            <person name="Zeng Q."/>
            <person name="Gargeya S."/>
            <person name="Fitzgerald M."/>
            <person name="Abouelleil A."/>
            <person name="Alvarado L."/>
            <person name="Chapman S.B."/>
            <person name="Gainer-Dewar J."/>
            <person name="Goldberg J."/>
            <person name="Griggs A."/>
            <person name="Gujja S."/>
            <person name="Hansen M."/>
            <person name="Howarth C."/>
            <person name="Imamovic A."/>
            <person name="Ireland A."/>
            <person name="Larimer J."/>
            <person name="McCowan C."/>
            <person name="Murphy C."/>
            <person name="Pearson M."/>
            <person name="Poon T.W."/>
            <person name="Priest M."/>
            <person name="Roberts A."/>
            <person name="Saif S."/>
            <person name="Shea T."/>
            <person name="Sykes S."/>
            <person name="Wortman J."/>
            <person name="Nusbaum C."/>
            <person name="Birren B."/>
        </authorList>
    </citation>
    <scope>NUCLEOTIDE SEQUENCE [LARGE SCALE GENOMIC DNA]</scope>
    <source>
        <strain evidence="16">NJM9701</strain>
    </source>
</reference>
<evidence type="ECO:0000256" key="2">
    <source>
        <dbReference type="ARBA" id="ARBA00004240"/>
    </source>
</evidence>
<feature type="domain" description="DUF1736" evidence="15">
    <location>
        <begin position="246"/>
        <end position="313"/>
    </location>
</feature>
<evidence type="ECO:0000256" key="3">
    <source>
        <dbReference type="ARBA" id="ARBA00004922"/>
    </source>
</evidence>
<keyword evidence="11 14" id="KW-1133">Transmembrane helix</keyword>
<feature type="transmembrane region" description="Helical" evidence="14">
    <location>
        <begin position="178"/>
        <end position="204"/>
    </location>
</feature>
<feature type="repeat" description="TPR" evidence="13">
    <location>
        <begin position="678"/>
        <end position="711"/>
    </location>
</feature>
<dbReference type="InterPro" id="IPR052346">
    <property type="entry name" value="O-mannosyl-transferase_TMTC"/>
</dbReference>
<dbReference type="Gene3D" id="1.25.40.10">
    <property type="entry name" value="Tetratricopeptide repeat domain"/>
    <property type="match status" value="2"/>
</dbReference>
<dbReference type="RefSeq" id="XP_008861893.1">
    <property type="nucleotide sequence ID" value="XM_008863671.1"/>
</dbReference>
<keyword evidence="7 14" id="KW-0812">Transmembrane</keyword>
<dbReference type="PANTHER" id="PTHR44227:SF3">
    <property type="entry name" value="PROTEIN O-MANNOSYL-TRANSFERASE TMTC4"/>
    <property type="match status" value="1"/>
</dbReference>
<dbReference type="InterPro" id="IPR019734">
    <property type="entry name" value="TPR_rpt"/>
</dbReference>
<keyword evidence="12 14" id="KW-0472">Membrane</keyword>
<evidence type="ECO:0000256" key="13">
    <source>
        <dbReference type="PROSITE-ProRule" id="PRU00339"/>
    </source>
</evidence>
<feature type="transmembrane region" description="Helical" evidence="14">
    <location>
        <begin position="329"/>
        <end position="348"/>
    </location>
</feature>
<dbReference type="GO" id="GO:0016020">
    <property type="term" value="C:membrane"/>
    <property type="evidence" value="ECO:0007669"/>
    <property type="project" value="UniProtKB-SubCell"/>
</dbReference>
<name>A0A024UX21_9STRA</name>
<dbReference type="AlphaFoldDB" id="A0A024UX21"/>
<sequence length="733" mass="80501">MTRWSVAAVGAAAMIAYSNTTFSHFAWDDRGAILTNMDVRTDVTPIQSILYHDFWGMNLTSPHSHKSFRPVTVASFRLNYAIHGLHPHGYHLVNVLLHGVVSMLVVRTGQALCVDNSETMAPLFGGLLFAVHPIHCDSVASVVGRSDILCAVFSLLALLSYHQGLLCRHQSKRRQHTWTLFAVASICLATLAKESGFAMFAVLVAMEYTKHCGVGALRRSGGVMAAGAAFFAWRVWMNGPSMMYQWSIYENEFAHLPSTTAKALSYAHVHSLYLWKLFWPRHLCYDYGWKTIDAVTSVNDVRNFGSAVAYVCVLTCVIVSAAHRQTSPVFVMLALGICPFVPASHVLFPVGTIVAERLLYLPSVGFCLVVGWVVDIAMQAANPAAKVHVLSLVGLVLIAATMRTATRNLDWYDEATLFQSALHVAPTSVKVLSNLGKVTLPKNATLAALYLEHAVTLMPTYALAHLNLAACYSALKQPLHAMHHLVHSIELVPNVKAHISLGQHLVEFWESHVGVGDSTLNTAARLIRHAIDQGAACPSAFYGHAKVAFAHGNIDDTLRSLAKTKQANAHVAARGYDLNEAVDPCLVDTLTGLAWERSNLTAAVLFYISFLTRCMSTISKRIHDGVLDRLHGRVMRLPTFLDCVSVVNNAAASLHRYGRTVDAVALLEAATVRHPLHAVLWSNAGYMAESLGRHDDSLMFFETALQLQPDSPHVRTKVELIKARRHQLLVKKH</sequence>
<dbReference type="UniPathway" id="UPA00378"/>
<dbReference type="GO" id="GO:0030968">
    <property type="term" value="P:endoplasmic reticulum unfolded protein response"/>
    <property type="evidence" value="ECO:0007669"/>
    <property type="project" value="TreeGrafter"/>
</dbReference>
<evidence type="ECO:0000256" key="9">
    <source>
        <dbReference type="ARBA" id="ARBA00022803"/>
    </source>
</evidence>
<evidence type="ECO:0000259" key="15">
    <source>
        <dbReference type="Pfam" id="PF08409"/>
    </source>
</evidence>
<dbReference type="OrthoDB" id="66906at2759"/>
<feature type="transmembrane region" description="Helical" evidence="14">
    <location>
        <begin position="304"/>
        <end position="322"/>
    </location>
</feature>
<dbReference type="SUPFAM" id="SSF48452">
    <property type="entry name" value="TPR-like"/>
    <property type="match status" value="2"/>
</dbReference>
<evidence type="ECO:0000256" key="11">
    <source>
        <dbReference type="ARBA" id="ARBA00022989"/>
    </source>
</evidence>
<keyword evidence="10" id="KW-0256">Endoplasmic reticulum</keyword>
<dbReference type="eggNOG" id="KOG1124">
    <property type="taxonomic scope" value="Eukaryota"/>
</dbReference>